<accession>A0A9W9UCF4</accession>
<dbReference type="GO" id="GO:0008270">
    <property type="term" value="F:zinc ion binding"/>
    <property type="evidence" value="ECO:0007669"/>
    <property type="project" value="UniProtKB-KW"/>
</dbReference>
<evidence type="ECO:0008006" key="6">
    <source>
        <dbReference type="Google" id="ProtNLM"/>
    </source>
</evidence>
<evidence type="ECO:0000313" key="5">
    <source>
        <dbReference type="Proteomes" id="UP001147746"/>
    </source>
</evidence>
<reference evidence="4" key="2">
    <citation type="journal article" date="2023" name="IMA Fungus">
        <title>Comparative genomic study of the Penicillium genus elucidates a diverse pangenome and 15 lateral gene transfer events.</title>
        <authorList>
            <person name="Petersen C."/>
            <person name="Sorensen T."/>
            <person name="Nielsen M.R."/>
            <person name="Sondergaard T.E."/>
            <person name="Sorensen J.L."/>
            <person name="Fitzpatrick D.A."/>
            <person name="Frisvad J.C."/>
            <person name="Nielsen K.L."/>
        </authorList>
    </citation>
    <scope>NUCLEOTIDE SEQUENCE</scope>
    <source>
        <strain evidence="4">IBT 21472</strain>
    </source>
</reference>
<organism evidence="4 5">
    <name type="scientific">Penicillium atrosanguineum</name>
    <dbReference type="NCBI Taxonomy" id="1132637"/>
    <lineage>
        <taxon>Eukaryota</taxon>
        <taxon>Fungi</taxon>
        <taxon>Dikarya</taxon>
        <taxon>Ascomycota</taxon>
        <taxon>Pezizomycotina</taxon>
        <taxon>Eurotiomycetes</taxon>
        <taxon>Eurotiomycetidae</taxon>
        <taxon>Eurotiales</taxon>
        <taxon>Aspergillaceae</taxon>
        <taxon>Penicillium</taxon>
    </lineage>
</organism>
<name>A0A9W9UCF4_9EURO</name>
<dbReference type="OrthoDB" id="4359472at2759"/>
<sequence length="225" mass="25318">MARRTSSDPEPLDLDPISTWRALHALSIYFTVLLNRQLRRRWLLEHKCMKDKPASDRFFPFVFLESIPTLPKPRIPSSTNNIRPDDEKNPYNAAALSTLKAKVHLLRGRVEKGKELASEIERRMLDPLVTFPTHFCHTCVVGGDEGDVLLTKCGHKVCRTCLGFGVDGEGRYDCSICFLPAQIVHSSPLGPHRSCSENFSSVSRTLLPKGEKVVQSLRNPLVIMP</sequence>
<protein>
    <recommendedName>
        <fullName evidence="6">RING-type domain-containing protein</fullName>
    </recommendedName>
</protein>
<keyword evidence="1" id="KW-0479">Metal-binding</keyword>
<evidence type="ECO:0000256" key="2">
    <source>
        <dbReference type="ARBA" id="ARBA00022771"/>
    </source>
</evidence>
<dbReference type="PROSITE" id="PS00518">
    <property type="entry name" value="ZF_RING_1"/>
    <property type="match status" value="1"/>
</dbReference>
<keyword evidence="3" id="KW-0862">Zinc</keyword>
<comment type="caution">
    <text evidence="4">The sequence shown here is derived from an EMBL/GenBank/DDBJ whole genome shotgun (WGS) entry which is preliminary data.</text>
</comment>
<dbReference type="Proteomes" id="UP001147746">
    <property type="component" value="Unassembled WGS sequence"/>
</dbReference>
<dbReference type="EMBL" id="JAPZBO010000001">
    <property type="protein sequence ID" value="KAJ5331416.1"/>
    <property type="molecule type" value="Genomic_DNA"/>
</dbReference>
<reference evidence="4" key="1">
    <citation type="submission" date="2022-12" db="EMBL/GenBank/DDBJ databases">
        <authorList>
            <person name="Petersen C."/>
        </authorList>
    </citation>
    <scope>NUCLEOTIDE SEQUENCE</scope>
    <source>
        <strain evidence="4">IBT 21472</strain>
    </source>
</reference>
<evidence type="ECO:0000256" key="3">
    <source>
        <dbReference type="ARBA" id="ARBA00022833"/>
    </source>
</evidence>
<evidence type="ECO:0000313" key="4">
    <source>
        <dbReference type="EMBL" id="KAJ5331416.1"/>
    </source>
</evidence>
<proteinExistence type="predicted"/>
<evidence type="ECO:0000256" key="1">
    <source>
        <dbReference type="ARBA" id="ARBA00022723"/>
    </source>
</evidence>
<gene>
    <name evidence="4" type="ORF">N7476_001199</name>
</gene>
<dbReference type="InterPro" id="IPR017907">
    <property type="entry name" value="Znf_RING_CS"/>
</dbReference>
<keyword evidence="2" id="KW-0863">Zinc-finger</keyword>
<keyword evidence="5" id="KW-1185">Reference proteome</keyword>
<dbReference type="AlphaFoldDB" id="A0A9W9UCF4"/>